<reference evidence="7 8" key="1">
    <citation type="journal article" date="2016" name="Nat. Commun.">
        <title>Thousands of microbial genomes shed light on interconnected biogeochemical processes in an aquifer system.</title>
        <authorList>
            <person name="Anantharaman K."/>
            <person name="Brown C.T."/>
            <person name="Hug L.A."/>
            <person name="Sharon I."/>
            <person name="Castelle C.J."/>
            <person name="Probst A.J."/>
            <person name="Thomas B.C."/>
            <person name="Singh A."/>
            <person name="Wilkins M.J."/>
            <person name="Karaoz U."/>
            <person name="Brodie E.L."/>
            <person name="Williams K.H."/>
            <person name="Hubbard S.S."/>
            <person name="Banfield J.F."/>
        </authorList>
    </citation>
    <scope>NUCLEOTIDE SEQUENCE [LARGE SCALE GENOMIC DNA]</scope>
</reference>
<evidence type="ECO:0000256" key="1">
    <source>
        <dbReference type="ARBA" id="ARBA00004167"/>
    </source>
</evidence>
<name>A0A1F5IRI4_9BACT</name>
<keyword evidence="3 6" id="KW-0812">Transmembrane</keyword>
<dbReference type="PANTHER" id="PTHR30093">
    <property type="entry name" value="GENERAL SECRETION PATHWAY PROTEIN G"/>
    <property type="match status" value="1"/>
</dbReference>
<dbReference type="GO" id="GO:0015628">
    <property type="term" value="P:protein secretion by the type II secretion system"/>
    <property type="evidence" value="ECO:0007669"/>
    <property type="project" value="InterPro"/>
</dbReference>
<comment type="subcellular location">
    <subcellularLocation>
        <location evidence="1">Membrane</location>
        <topology evidence="1">Single-pass membrane protein</topology>
    </subcellularLocation>
</comment>
<evidence type="ECO:0000256" key="3">
    <source>
        <dbReference type="ARBA" id="ARBA00022692"/>
    </source>
</evidence>
<dbReference type="PRINTS" id="PR00813">
    <property type="entry name" value="BCTERIALGSPG"/>
</dbReference>
<keyword evidence="4 6" id="KW-1133">Transmembrane helix</keyword>
<evidence type="ECO:0000256" key="2">
    <source>
        <dbReference type="ARBA" id="ARBA00022481"/>
    </source>
</evidence>
<dbReference type="Gene3D" id="3.30.700.10">
    <property type="entry name" value="Glycoprotein, Type 4 Pilin"/>
    <property type="match status" value="1"/>
</dbReference>
<evidence type="ECO:0000256" key="6">
    <source>
        <dbReference type="SAM" id="Phobius"/>
    </source>
</evidence>
<comment type="caution">
    <text evidence="7">The sequence shown here is derived from an EMBL/GenBank/DDBJ whole genome shotgun (WGS) entry which is preliminary data.</text>
</comment>
<keyword evidence="5 6" id="KW-0472">Membrane</keyword>
<evidence type="ECO:0000313" key="8">
    <source>
        <dbReference type="Proteomes" id="UP000176336"/>
    </source>
</evidence>
<dbReference type="AlphaFoldDB" id="A0A1F5IRI4"/>
<accession>A0A1F5IRI4</accession>
<evidence type="ECO:0008006" key="9">
    <source>
        <dbReference type="Google" id="ProtNLM"/>
    </source>
</evidence>
<dbReference type="SUPFAM" id="SSF54523">
    <property type="entry name" value="Pili subunits"/>
    <property type="match status" value="1"/>
</dbReference>
<feature type="transmembrane region" description="Helical" evidence="6">
    <location>
        <begin position="7"/>
        <end position="31"/>
    </location>
</feature>
<dbReference type="InterPro" id="IPR045584">
    <property type="entry name" value="Pilin-like"/>
</dbReference>
<keyword evidence="2" id="KW-0488">Methylation</keyword>
<dbReference type="NCBIfam" id="TIGR02532">
    <property type="entry name" value="IV_pilin_GFxxxE"/>
    <property type="match status" value="1"/>
</dbReference>
<dbReference type="PROSITE" id="PS00409">
    <property type="entry name" value="PROKAR_NTER_METHYL"/>
    <property type="match status" value="1"/>
</dbReference>
<dbReference type="Pfam" id="PF07963">
    <property type="entry name" value="N_methyl"/>
    <property type="match status" value="1"/>
</dbReference>
<dbReference type="GO" id="GO:0015627">
    <property type="term" value="C:type II protein secretion system complex"/>
    <property type="evidence" value="ECO:0007669"/>
    <property type="project" value="InterPro"/>
</dbReference>
<proteinExistence type="predicted"/>
<dbReference type="InterPro" id="IPR000983">
    <property type="entry name" value="Bac_GSPG_pilin"/>
</dbReference>
<dbReference type="EMBL" id="MFCR01000007">
    <property type="protein sequence ID" value="OGE18947.1"/>
    <property type="molecule type" value="Genomic_DNA"/>
</dbReference>
<dbReference type="Proteomes" id="UP000176336">
    <property type="component" value="Unassembled WGS sequence"/>
</dbReference>
<gene>
    <name evidence="7" type="ORF">A2871_02130</name>
</gene>
<organism evidence="7 8">
    <name type="scientific">Candidatus Daviesbacteria bacterium RIFCSPHIGHO2_01_FULL_41_23</name>
    <dbReference type="NCBI Taxonomy" id="1797764"/>
    <lineage>
        <taxon>Bacteria</taxon>
        <taxon>Candidatus Daviesiibacteriota</taxon>
    </lineage>
</organism>
<dbReference type="PANTHER" id="PTHR30093:SF44">
    <property type="entry name" value="TYPE II SECRETION SYSTEM CORE PROTEIN G"/>
    <property type="match status" value="1"/>
</dbReference>
<dbReference type="InterPro" id="IPR012902">
    <property type="entry name" value="N_methyl_site"/>
</dbReference>
<evidence type="ECO:0000256" key="4">
    <source>
        <dbReference type="ARBA" id="ARBA00022989"/>
    </source>
</evidence>
<evidence type="ECO:0000313" key="7">
    <source>
        <dbReference type="EMBL" id="OGE18947.1"/>
    </source>
</evidence>
<sequence>MSKSARGFTLIELLIVIAIISILAAIGMVMYGSTQKSARLAKRVSDLQGIHKALELYRSDNEFYPIVASLNSECAIGGSVSPDNVIPGLVPKYLQSFPADPQMDKAGNTSCYIYISTSDGSGYKIIDYQISDFDDAADYMKIRGLIDPARDGGADSCRADGTNPEAWGFFTYNACAL</sequence>
<evidence type="ECO:0000256" key="5">
    <source>
        <dbReference type="ARBA" id="ARBA00023136"/>
    </source>
</evidence>
<dbReference type="GO" id="GO:0016020">
    <property type="term" value="C:membrane"/>
    <property type="evidence" value="ECO:0007669"/>
    <property type="project" value="UniProtKB-SubCell"/>
</dbReference>
<protein>
    <recommendedName>
        <fullName evidence="9">Type II secretion system protein GspG C-terminal domain-containing protein</fullName>
    </recommendedName>
</protein>